<evidence type="ECO:0008006" key="11">
    <source>
        <dbReference type="Google" id="ProtNLM"/>
    </source>
</evidence>
<dbReference type="Pfam" id="PF01428">
    <property type="entry name" value="zf-AN1"/>
    <property type="match status" value="1"/>
</dbReference>
<feature type="domain" description="AN1-type" evidence="8">
    <location>
        <begin position="108"/>
        <end position="154"/>
    </location>
</feature>
<dbReference type="InterPro" id="IPR002653">
    <property type="entry name" value="Znf_A20"/>
</dbReference>
<evidence type="ECO:0000256" key="4">
    <source>
        <dbReference type="ARBA" id="ARBA00022833"/>
    </source>
</evidence>
<dbReference type="SMART" id="SM00259">
    <property type="entry name" value="ZnF_A20"/>
    <property type="match status" value="1"/>
</dbReference>
<dbReference type="PROSITE" id="PS51036">
    <property type="entry name" value="ZF_A20"/>
    <property type="match status" value="1"/>
</dbReference>
<dbReference type="FunFam" id="4.10.1110.10:FF:000001">
    <property type="entry name" value="Zinc finger AN1-type containing 6"/>
    <property type="match status" value="1"/>
</dbReference>
<dbReference type="PANTHER" id="PTHR10634">
    <property type="entry name" value="AN1-TYPE ZINC FINGER PROTEIN"/>
    <property type="match status" value="1"/>
</dbReference>
<dbReference type="EMBL" id="JAKOGI010000004">
    <property type="protein sequence ID" value="KAJ8452549.1"/>
    <property type="molecule type" value="Genomic_DNA"/>
</dbReference>
<dbReference type="SUPFAM" id="SSF57716">
    <property type="entry name" value="Glucocorticoid receptor-like (DNA-binding domain)"/>
    <property type="match status" value="1"/>
</dbReference>
<feature type="domain" description="A20-type" evidence="7">
    <location>
        <begin position="12"/>
        <end position="46"/>
    </location>
</feature>
<dbReference type="SUPFAM" id="SSF118310">
    <property type="entry name" value="AN1-like Zinc finger"/>
    <property type="match status" value="1"/>
</dbReference>
<dbReference type="Pfam" id="PF01754">
    <property type="entry name" value="zf-A20"/>
    <property type="match status" value="1"/>
</dbReference>
<dbReference type="AlphaFoldDB" id="A0A9Q1QSJ6"/>
<protein>
    <recommendedName>
        <fullName evidence="11">Zinc finger A20 and AN1 domain-containing stress-associated protein 8</fullName>
    </recommendedName>
</protein>
<keyword evidence="10" id="KW-1185">Reference proteome</keyword>
<dbReference type="Gene3D" id="1.20.5.4770">
    <property type="match status" value="1"/>
</dbReference>
<keyword evidence="4" id="KW-0862">Zinc</keyword>
<dbReference type="PROSITE" id="PS51039">
    <property type="entry name" value="ZF_AN1"/>
    <property type="match status" value="1"/>
</dbReference>
<evidence type="ECO:0000256" key="5">
    <source>
        <dbReference type="PROSITE-ProRule" id="PRU00449"/>
    </source>
</evidence>
<reference evidence="9" key="1">
    <citation type="submission" date="2022-04" db="EMBL/GenBank/DDBJ databases">
        <title>Carnegiea gigantea Genome sequencing and assembly v2.</title>
        <authorList>
            <person name="Copetti D."/>
            <person name="Sanderson M.J."/>
            <person name="Burquez A."/>
            <person name="Wojciechowski M.F."/>
        </authorList>
    </citation>
    <scope>NUCLEOTIDE SEQUENCE</scope>
    <source>
        <strain evidence="9">SGP5-SGP5p</strain>
        <tissue evidence="9">Aerial part</tissue>
    </source>
</reference>
<dbReference type="GO" id="GO:0008270">
    <property type="term" value="F:zinc ion binding"/>
    <property type="evidence" value="ECO:0007669"/>
    <property type="project" value="UniProtKB-KW"/>
</dbReference>
<name>A0A9Q1QSJ6_9CARY</name>
<evidence type="ECO:0000256" key="1">
    <source>
        <dbReference type="ARBA" id="ARBA00003732"/>
    </source>
</evidence>
<gene>
    <name evidence="9" type="ORF">Cgig2_000138</name>
</gene>
<comment type="function">
    <text evidence="1">May be involved in environmental stress response.</text>
</comment>
<feature type="region of interest" description="Disordered" evidence="6">
    <location>
        <begin position="88"/>
        <end position="111"/>
    </location>
</feature>
<dbReference type="InterPro" id="IPR000058">
    <property type="entry name" value="Znf_AN1"/>
</dbReference>
<dbReference type="Gene3D" id="4.10.1110.10">
    <property type="entry name" value="AN1-like Zinc finger"/>
    <property type="match status" value="1"/>
</dbReference>
<dbReference type="InterPro" id="IPR050652">
    <property type="entry name" value="AN1_A20_ZnFinger"/>
</dbReference>
<evidence type="ECO:0000313" key="10">
    <source>
        <dbReference type="Proteomes" id="UP001153076"/>
    </source>
</evidence>
<evidence type="ECO:0000256" key="2">
    <source>
        <dbReference type="ARBA" id="ARBA00022723"/>
    </source>
</evidence>
<accession>A0A9Q1QSJ6</accession>
<proteinExistence type="predicted"/>
<keyword evidence="3 5" id="KW-0863">Zinc-finger</keyword>
<evidence type="ECO:0000256" key="6">
    <source>
        <dbReference type="SAM" id="MobiDB-lite"/>
    </source>
</evidence>
<evidence type="ECO:0000259" key="8">
    <source>
        <dbReference type="PROSITE" id="PS51039"/>
    </source>
</evidence>
<dbReference type="InterPro" id="IPR035896">
    <property type="entry name" value="AN1-like_Znf"/>
</dbReference>
<dbReference type="PANTHER" id="PTHR10634:SF104">
    <property type="entry name" value="ZINC FINGER A20 AND AN1 DOMAIN-CONTAINING STRESS-ASSOCIATED PROTEIN 2"/>
    <property type="match status" value="1"/>
</dbReference>
<evidence type="ECO:0000313" key="9">
    <source>
        <dbReference type="EMBL" id="KAJ8452549.1"/>
    </source>
</evidence>
<dbReference type="OrthoDB" id="428577at2759"/>
<dbReference type="GO" id="GO:0003677">
    <property type="term" value="F:DNA binding"/>
    <property type="evidence" value="ECO:0007669"/>
    <property type="project" value="InterPro"/>
</dbReference>
<keyword evidence="2" id="KW-0479">Metal-binding</keyword>
<sequence>MDHDETGCQAPPEGPILCVNNCGFFGSVATMNMCSKCYKDAILKQEQAKLAASSIENIVNGSSSNSDKEPVAVSNVNLQLKPVETKAISSTPVASPSGLGESQDAKPKQGPNRCTTCKKRVGLTGFNCRCGNLFCSVHRYSDKHECPFDYRTAGRDAIAKANPVPQIGADLALWYTDEAISAPNGILALLA</sequence>
<dbReference type="Proteomes" id="UP001153076">
    <property type="component" value="Unassembled WGS sequence"/>
</dbReference>
<evidence type="ECO:0000259" key="7">
    <source>
        <dbReference type="PROSITE" id="PS51036"/>
    </source>
</evidence>
<comment type="caution">
    <text evidence="9">The sequence shown here is derived from an EMBL/GenBank/DDBJ whole genome shotgun (WGS) entry which is preliminary data.</text>
</comment>
<organism evidence="9 10">
    <name type="scientific">Carnegiea gigantea</name>
    <dbReference type="NCBI Taxonomy" id="171969"/>
    <lineage>
        <taxon>Eukaryota</taxon>
        <taxon>Viridiplantae</taxon>
        <taxon>Streptophyta</taxon>
        <taxon>Embryophyta</taxon>
        <taxon>Tracheophyta</taxon>
        <taxon>Spermatophyta</taxon>
        <taxon>Magnoliopsida</taxon>
        <taxon>eudicotyledons</taxon>
        <taxon>Gunneridae</taxon>
        <taxon>Pentapetalae</taxon>
        <taxon>Caryophyllales</taxon>
        <taxon>Cactineae</taxon>
        <taxon>Cactaceae</taxon>
        <taxon>Cactoideae</taxon>
        <taxon>Echinocereeae</taxon>
        <taxon>Carnegiea</taxon>
    </lineage>
</organism>
<dbReference type="SMART" id="SM00154">
    <property type="entry name" value="ZnF_AN1"/>
    <property type="match status" value="1"/>
</dbReference>
<evidence type="ECO:0000256" key="3">
    <source>
        <dbReference type="ARBA" id="ARBA00022771"/>
    </source>
</evidence>